<dbReference type="Pfam" id="PF00015">
    <property type="entry name" value="MCPsignal"/>
    <property type="match status" value="1"/>
</dbReference>
<evidence type="ECO:0000256" key="2">
    <source>
        <dbReference type="ARBA" id="ARBA00022519"/>
    </source>
</evidence>
<evidence type="ECO:0000256" key="6">
    <source>
        <dbReference type="SAM" id="MobiDB-lite"/>
    </source>
</evidence>
<dbReference type="EMBL" id="FXWH01000001">
    <property type="protein sequence ID" value="SMQ65959.1"/>
    <property type="molecule type" value="Genomic_DNA"/>
</dbReference>
<dbReference type="GO" id="GO:0004888">
    <property type="term" value="F:transmembrane signaling receptor activity"/>
    <property type="evidence" value="ECO:0007669"/>
    <property type="project" value="InterPro"/>
</dbReference>
<evidence type="ECO:0000313" key="11">
    <source>
        <dbReference type="Proteomes" id="UP000194450"/>
    </source>
</evidence>
<dbReference type="GO" id="GO:0006935">
    <property type="term" value="P:chemotaxis"/>
    <property type="evidence" value="ECO:0007669"/>
    <property type="project" value="InterPro"/>
</dbReference>
<evidence type="ECO:0000313" key="10">
    <source>
        <dbReference type="EMBL" id="SMQ65959.1"/>
    </source>
</evidence>
<evidence type="ECO:0000256" key="5">
    <source>
        <dbReference type="PROSITE-ProRule" id="PRU00284"/>
    </source>
</evidence>
<sequence>MTIATRLYLGFGILLVLMIGITAFGVFQVNIIDSTLTQVNDVDSHKQRAAINFRGSVHDRAIAIRDYVLVENNTARQKHLREIAELDDFYQQAAVTMSELFSNRENVNSRERELLQRIQEIEVKTVDLTEQTVEIMAAGNRQEAQDFVLSDVSPAYTAWLAAVNNFIDYQEENISAGVTLVRSESGSFQSVMLGVTLLAVIIGVLVSIRLVTRLTRMIGGEPEEAAIEIQRVADGDLTRMVHTKYPNSIMGAVASMRTHLAAIISDVGSSADTLAAASSQLTQTSSNNEQLVKTQQEQTHRGANAIQQMSETVREVARHTVEASKLAQDTDKEATSGSQEVEKTMASISELADEVEQAAGVIQQLSDSSREIGSVLEVIEGIADQTNLLALNAAIEAARAGEHGRGFAVVADEVRGLANRTQNSTRDIQSLIEAMQNNADGAVAVMERGQKKAGESVEQAARAGDSLRRINLAVSDINNMNAQIASAAEEQAAVADDINENFSSITESSEQAATGSDQVSSASKDLQQLSRKLQESISKFRVNA</sequence>
<reference evidence="11" key="1">
    <citation type="submission" date="2017-04" db="EMBL/GenBank/DDBJ databases">
        <authorList>
            <person name="Varghese N."/>
            <person name="Submissions S."/>
        </authorList>
    </citation>
    <scope>NUCLEOTIDE SEQUENCE [LARGE SCALE GENOMIC DNA]</scope>
</reference>
<dbReference type="InterPro" id="IPR004090">
    <property type="entry name" value="Chemotax_Me-accpt_rcpt"/>
</dbReference>
<accession>A0A1Y6EUS6</accession>
<dbReference type="InterPro" id="IPR000727">
    <property type="entry name" value="T_SNARE_dom"/>
</dbReference>
<dbReference type="CDD" id="cd11386">
    <property type="entry name" value="MCP_signal"/>
    <property type="match status" value="1"/>
</dbReference>
<dbReference type="PROSITE" id="PS50192">
    <property type="entry name" value="T_SNARE"/>
    <property type="match status" value="1"/>
</dbReference>
<dbReference type="Pfam" id="PF12729">
    <property type="entry name" value="4HB_MCP_1"/>
    <property type="match status" value="1"/>
</dbReference>
<dbReference type="OrthoDB" id="2489132at2"/>
<feature type="transmembrane region" description="Helical" evidence="7">
    <location>
        <begin position="191"/>
        <end position="211"/>
    </location>
</feature>
<keyword evidence="7" id="KW-0472">Membrane</keyword>
<dbReference type="Gene3D" id="1.10.287.950">
    <property type="entry name" value="Methyl-accepting chemotaxis protein"/>
    <property type="match status" value="1"/>
</dbReference>
<keyword evidence="2" id="KW-0997">Cell inner membrane</keyword>
<dbReference type="PRINTS" id="PR00260">
    <property type="entry name" value="CHEMTRNSDUCR"/>
</dbReference>
<dbReference type="SUPFAM" id="SSF58104">
    <property type="entry name" value="Methyl-accepting chemotaxis protein (MCP) signaling domain"/>
    <property type="match status" value="1"/>
</dbReference>
<comment type="similarity">
    <text evidence="4">Belongs to the methyl-accepting chemotaxis (MCP) protein family.</text>
</comment>
<evidence type="ECO:0000256" key="7">
    <source>
        <dbReference type="SAM" id="Phobius"/>
    </source>
</evidence>
<feature type="domain" description="Methyl-accepting transducer" evidence="8">
    <location>
        <begin position="270"/>
        <end position="506"/>
    </location>
</feature>
<evidence type="ECO:0000259" key="9">
    <source>
        <dbReference type="PROSITE" id="PS50192"/>
    </source>
</evidence>
<dbReference type="SMART" id="SM00283">
    <property type="entry name" value="MA"/>
    <property type="match status" value="1"/>
</dbReference>
<dbReference type="GO" id="GO:0005886">
    <property type="term" value="C:plasma membrane"/>
    <property type="evidence" value="ECO:0007669"/>
    <property type="project" value="UniProtKB-SubCell"/>
</dbReference>
<keyword evidence="7" id="KW-0812">Transmembrane</keyword>
<dbReference type="CDD" id="cd19411">
    <property type="entry name" value="MCP2201-like_sensor"/>
    <property type="match status" value="1"/>
</dbReference>
<dbReference type="FunFam" id="1.10.287.950:FF:000001">
    <property type="entry name" value="Methyl-accepting chemotaxis sensory transducer"/>
    <property type="match status" value="1"/>
</dbReference>
<dbReference type="InterPro" id="IPR047347">
    <property type="entry name" value="YvaQ-like_sensor"/>
</dbReference>
<comment type="subcellular location">
    <subcellularLocation>
        <location evidence="1">Cell inner membrane</location>
        <topology evidence="1">Multi-pass membrane protein</topology>
    </subcellularLocation>
</comment>
<evidence type="ECO:0000256" key="3">
    <source>
        <dbReference type="ARBA" id="ARBA00023224"/>
    </source>
</evidence>
<evidence type="ECO:0000259" key="8">
    <source>
        <dbReference type="PROSITE" id="PS50111"/>
    </source>
</evidence>
<keyword evidence="2" id="KW-1003">Cell membrane</keyword>
<dbReference type="InterPro" id="IPR024478">
    <property type="entry name" value="HlyB_4HB_MCP"/>
</dbReference>
<name>A0A1Y6EUS6_9GAMM</name>
<dbReference type="GO" id="GO:0007165">
    <property type="term" value="P:signal transduction"/>
    <property type="evidence" value="ECO:0007669"/>
    <property type="project" value="UniProtKB-KW"/>
</dbReference>
<dbReference type="RefSeq" id="WP_086434478.1">
    <property type="nucleotide sequence ID" value="NZ_FXWH01000001.1"/>
</dbReference>
<evidence type="ECO:0000256" key="1">
    <source>
        <dbReference type="ARBA" id="ARBA00004429"/>
    </source>
</evidence>
<gene>
    <name evidence="10" type="ORF">SAMN06297229_1404</name>
</gene>
<keyword evidence="7" id="KW-1133">Transmembrane helix</keyword>
<dbReference type="PROSITE" id="PS50111">
    <property type="entry name" value="CHEMOTAXIS_TRANSDUC_2"/>
    <property type="match status" value="1"/>
</dbReference>
<dbReference type="Proteomes" id="UP000194450">
    <property type="component" value="Unassembled WGS sequence"/>
</dbReference>
<feature type="domain" description="T-SNARE coiled-coil homology" evidence="9">
    <location>
        <begin position="465"/>
        <end position="519"/>
    </location>
</feature>
<feature type="transmembrane region" description="Helical" evidence="7">
    <location>
        <begin position="7"/>
        <end position="27"/>
    </location>
</feature>
<keyword evidence="3 5" id="KW-0807">Transducer</keyword>
<dbReference type="InterPro" id="IPR004089">
    <property type="entry name" value="MCPsignal_dom"/>
</dbReference>
<protein>
    <submittedName>
        <fullName evidence="10">Methyl-accepting chemotaxis protein</fullName>
    </submittedName>
</protein>
<dbReference type="AlphaFoldDB" id="A0A1Y6EUS6"/>
<evidence type="ECO:0000256" key="4">
    <source>
        <dbReference type="ARBA" id="ARBA00029447"/>
    </source>
</evidence>
<dbReference type="PANTHER" id="PTHR32089:SF120">
    <property type="entry name" value="METHYL-ACCEPTING CHEMOTAXIS PROTEIN TLPQ"/>
    <property type="match status" value="1"/>
</dbReference>
<organism evidence="10 11">
    <name type="scientific">Pseudidiomarina planktonica</name>
    <dbReference type="NCBI Taxonomy" id="1323738"/>
    <lineage>
        <taxon>Bacteria</taxon>
        <taxon>Pseudomonadati</taxon>
        <taxon>Pseudomonadota</taxon>
        <taxon>Gammaproteobacteria</taxon>
        <taxon>Alteromonadales</taxon>
        <taxon>Idiomarinaceae</taxon>
        <taxon>Pseudidiomarina</taxon>
    </lineage>
</organism>
<keyword evidence="11" id="KW-1185">Reference proteome</keyword>
<proteinExistence type="inferred from homology"/>
<dbReference type="PANTHER" id="PTHR32089">
    <property type="entry name" value="METHYL-ACCEPTING CHEMOTAXIS PROTEIN MCPB"/>
    <property type="match status" value="1"/>
</dbReference>
<feature type="region of interest" description="Disordered" evidence="6">
    <location>
        <begin position="505"/>
        <end position="525"/>
    </location>
</feature>